<protein>
    <recommendedName>
        <fullName evidence="4">SH3 domain-containing protein</fullName>
    </recommendedName>
</protein>
<feature type="signal peptide" evidence="1">
    <location>
        <begin position="1"/>
        <end position="29"/>
    </location>
</feature>
<accession>A0ABV1BEV9</accession>
<feature type="chain" id="PRO_5046710509" description="SH3 domain-containing protein" evidence="1">
    <location>
        <begin position="30"/>
        <end position="293"/>
    </location>
</feature>
<evidence type="ECO:0000256" key="1">
    <source>
        <dbReference type="SAM" id="SignalP"/>
    </source>
</evidence>
<evidence type="ECO:0008006" key="4">
    <source>
        <dbReference type="Google" id="ProtNLM"/>
    </source>
</evidence>
<dbReference type="RefSeq" id="WP_349056727.1">
    <property type="nucleotide sequence ID" value="NZ_JBBMEJ010000009.1"/>
</dbReference>
<comment type="caution">
    <text evidence="2">The sequence shown here is derived from an EMBL/GenBank/DDBJ whole genome shotgun (WGS) entry which is preliminary data.</text>
</comment>
<dbReference type="EMBL" id="JBBMEJ010000009">
    <property type="protein sequence ID" value="MEQ2371056.1"/>
    <property type="molecule type" value="Genomic_DNA"/>
</dbReference>
<reference evidence="2 3" key="1">
    <citation type="submission" date="2024-03" db="EMBL/GenBank/DDBJ databases">
        <title>Human intestinal bacterial collection.</title>
        <authorList>
            <person name="Pauvert C."/>
            <person name="Hitch T.C.A."/>
            <person name="Clavel T."/>
        </authorList>
    </citation>
    <scope>NUCLEOTIDE SEQUENCE [LARGE SCALE GENOMIC DNA]</scope>
    <source>
        <strain evidence="2 3">CLA-JM-H16</strain>
    </source>
</reference>
<sequence length="293" mass="32583">MNRKKMKKLMGSCLLLLSLMLISTFSVSAATKNPTKVNLRIGSSRQNVYKSYDVTGDSKVDQFNIALGLNGKIDKKDSNGYYNNIFISINDKTYIMKSATYFYGAKASLYTLANGKPYLYIDAITDNDYHAVCGLFNYDKSKKKMVTAVNFTTLFNGYAARCSGDIVKISGNTIKVRYGLMCYSLGGCTITYNYTYKNGKLLRTSYYGTLVNISKGQHLTKLLTAKRTLTAYKAPGTTQKAFTIKKGAPVKIMQVWRKGNSMYIKLMYGGSYGWIKAATANTSQQFSDVVYAG</sequence>
<evidence type="ECO:0000313" key="2">
    <source>
        <dbReference type="EMBL" id="MEQ2371056.1"/>
    </source>
</evidence>
<evidence type="ECO:0000313" key="3">
    <source>
        <dbReference type="Proteomes" id="UP001473063"/>
    </source>
</evidence>
<keyword evidence="1" id="KW-0732">Signal</keyword>
<gene>
    <name evidence="2" type="ORF">WMO28_08885</name>
</gene>
<dbReference type="Proteomes" id="UP001473063">
    <property type="component" value="Unassembled WGS sequence"/>
</dbReference>
<proteinExistence type="predicted"/>
<name>A0ABV1BEV9_9FIRM</name>
<organism evidence="2 3">
    <name type="scientific">Blautia aquisgranensis</name>
    <dbReference type="NCBI Taxonomy" id="3133153"/>
    <lineage>
        <taxon>Bacteria</taxon>
        <taxon>Bacillati</taxon>
        <taxon>Bacillota</taxon>
        <taxon>Clostridia</taxon>
        <taxon>Lachnospirales</taxon>
        <taxon>Lachnospiraceae</taxon>
        <taxon>Blautia</taxon>
    </lineage>
</organism>
<keyword evidence="3" id="KW-1185">Reference proteome</keyword>